<dbReference type="EMBL" id="JAPDRQ010000155">
    <property type="protein sequence ID" value="KAJ9653416.1"/>
    <property type="molecule type" value="Genomic_DNA"/>
</dbReference>
<comment type="caution">
    <text evidence="1">The sequence shown here is derived from an EMBL/GenBank/DDBJ whole genome shotgun (WGS) entry which is preliminary data.</text>
</comment>
<gene>
    <name evidence="1" type="ORF">H2198_007414</name>
</gene>
<name>A0ACC3A099_9EURO</name>
<evidence type="ECO:0000313" key="2">
    <source>
        <dbReference type="Proteomes" id="UP001172386"/>
    </source>
</evidence>
<protein>
    <submittedName>
        <fullName evidence="1">Uncharacterized protein</fullName>
    </submittedName>
</protein>
<accession>A0ACC3A099</accession>
<proteinExistence type="predicted"/>
<reference evidence="1" key="1">
    <citation type="submission" date="2022-10" db="EMBL/GenBank/DDBJ databases">
        <title>Culturing micro-colonial fungi from biological soil crusts in the Mojave desert and describing Neophaeococcomyces mojavensis, and introducing the new genera and species Taxawa tesnikishii.</title>
        <authorList>
            <person name="Kurbessoian T."/>
            <person name="Stajich J.E."/>
        </authorList>
    </citation>
    <scope>NUCLEOTIDE SEQUENCE</scope>
    <source>
        <strain evidence="1">JES_112</strain>
    </source>
</reference>
<sequence length="347" mass="40453">MSVSGILQPPFQQDEALFTSKSPLRQNTLSLVLPVLYQHDDRSFIEIDRARAFECLQYLKFDLNVDRLHKIHKHLWYAGLPHPARTLHHQVMIGREIIITERADLHLVWQGNRLFMKPLPEYLMDYTIWKDFLTLDNAIYEDANGFLLSYMWLICAKSDLKIAHDNGLLSKDITWDRWVTFSTAVIPRLNYRTLHIISPRYIYGELRLGRINTIYRMCSETTNLKTIFRGYQYSYHDYTTFFERNFAWVLTIIIYLTIVLTAMQVGLGTSQLKGSVAFNRASYGFTVFSILAPLIVVAGGVVVVFVLVFVNLNYTLGERSRICTQHPKVFANHRLRDLHPEKRRDGT</sequence>
<dbReference type="Proteomes" id="UP001172386">
    <property type="component" value="Unassembled WGS sequence"/>
</dbReference>
<evidence type="ECO:0000313" key="1">
    <source>
        <dbReference type="EMBL" id="KAJ9653416.1"/>
    </source>
</evidence>
<keyword evidence="2" id="KW-1185">Reference proteome</keyword>
<organism evidence="1 2">
    <name type="scientific">Neophaeococcomyces mojaviensis</name>
    <dbReference type="NCBI Taxonomy" id="3383035"/>
    <lineage>
        <taxon>Eukaryota</taxon>
        <taxon>Fungi</taxon>
        <taxon>Dikarya</taxon>
        <taxon>Ascomycota</taxon>
        <taxon>Pezizomycotina</taxon>
        <taxon>Eurotiomycetes</taxon>
        <taxon>Chaetothyriomycetidae</taxon>
        <taxon>Chaetothyriales</taxon>
        <taxon>Chaetothyriales incertae sedis</taxon>
        <taxon>Neophaeococcomyces</taxon>
    </lineage>
</organism>